<dbReference type="Proteomes" id="UP001521785">
    <property type="component" value="Unassembled WGS sequence"/>
</dbReference>
<evidence type="ECO:0000256" key="1">
    <source>
        <dbReference type="SAM" id="MobiDB-lite"/>
    </source>
</evidence>
<accession>A0ABR3QQU5</accession>
<dbReference type="EMBL" id="JAKJXO020000017">
    <property type="protein sequence ID" value="KAL1594521.1"/>
    <property type="molecule type" value="Genomic_DNA"/>
</dbReference>
<sequence>MPDWNYKYESYQHFEPTDRHNSNLRKGEYWTPDTEYAPHERNTSRVPSNTHDEPYIESIEKYEEGSHRLPIAYDRDIDRLIGRTIRAYRLVVDYERACPTGHRWIPEHIRMIKEAGRYLESDRVSLDGLRAVLAHGGDAVRVEQLRANAHDLRDYCWEILDLIKTHEKIPFIYGHAVGVQFRDPFTEADGIESDQQNGRRERSDTRRAS</sequence>
<reference evidence="2 3" key="1">
    <citation type="submission" date="2024-02" db="EMBL/GenBank/DDBJ databases">
        <title>De novo assembly and annotation of 12 fungi associated with fruit tree decline syndrome in Ontario, Canada.</title>
        <authorList>
            <person name="Sulman M."/>
            <person name="Ellouze W."/>
            <person name="Ilyukhin E."/>
        </authorList>
    </citation>
    <scope>NUCLEOTIDE SEQUENCE [LARGE SCALE GENOMIC DNA]</scope>
    <source>
        <strain evidence="2 3">M42-189</strain>
    </source>
</reference>
<comment type="caution">
    <text evidence="2">The sequence shown here is derived from an EMBL/GenBank/DDBJ whole genome shotgun (WGS) entry which is preliminary data.</text>
</comment>
<evidence type="ECO:0000313" key="3">
    <source>
        <dbReference type="Proteomes" id="UP001521785"/>
    </source>
</evidence>
<evidence type="ECO:0000313" key="2">
    <source>
        <dbReference type="EMBL" id="KAL1594521.1"/>
    </source>
</evidence>
<organism evidence="2 3">
    <name type="scientific">Paraconiothyrium brasiliense</name>
    <dbReference type="NCBI Taxonomy" id="300254"/>
    <lineage>
        <taxon>Eukaryota</taxon>
        <taxon>Fungi</taxon>
        <taxon>Dikarya</taxon>
        <taxon>Ascomycota</taxon>
        <taxon>Pezizomycotina</taxon>
        <taxon>Dothideomycetes</taxon>
        <taxon>Pleosporomycetidae</taxon>
        <taxon>Pleosporales</taxon>
        <taxon>Massarineae</taxon>
        <taxon>Didymosphaeriaceae</taxon>
        <taxon>Paraconiothyrium</taxon>
    </lineage>
</organism>
<feature type="region of interest" description="Disordered" evidence="1">
    <location>
        <begin position="188"/>
        <end position="209"/>
    </location>
</feature>
<proteinExistence type="predicted"/>
<keyword evidence="3" id="KW-1185">Reference proteome</keyword>
<name>A0ABR3QQU5_9PLEO</name>
<feature type="compositionally biased region" description="Basic and acidic residues" evidence="1">
    <location>
        <begin position="197"/>
        <end position="209"/>
    </location>
</feature>
<gene>
    <name evidence="2" type="ORF">SLS60_010281</name>
</gene>
<feature type="compositionally biased region" description="Basic and acidic residues" evidence="1">
    <location>
        <begin position="17"/>
        <end position="28"/>
    </location>
</feature>
<protein>
    <submittedName>
        <fullName evidence="2">Uncharacterized protein</fullName>
    </submittedName>
</protein>
<feature type="region of interest" description="Disordered" evidence="1">
    <location>
        <begin position="17"/>
        <end position="51"/>
    </location>
</feature>